<comment type="caution">
    <text evidence="1">The sequence shown here is derived from an EMBL/GenBank/DDBJ whole genome shotgun (WGS) entry which is preliminary data.</text>
</comment>
<dbReference type="GO" id="GO:0003824">
    <property type="term" value="F:catalytic activity"/>
    <property type="evidence" value="ECO:0007669"/>
    <property type="project" value="InterPro"/>
</dbReference>
<sequence length="222" mass="24424">MTVASDAALLLAHLDSIGVHGRDRVEKGWDHMGANLVDAALQRRQDYGKVVRKRARVLKEAWPDAKTTSGFLDRLATDDLSAVISWSGPDRLKQIADMAEVLKDKRIEEPGDLRAALEDPDRKVELRGALQAIRYVGPKTLDYFDILAGLSTGVAVDRRLLRITDAAGIGRTGYDYVAEVIREAADVRGWRHGDLDAAMWAYVGVQSAKTKGRRRRGTAGSC</sequence>
<dbReference type="InterPro" id="IPR011257">
    <property type="entry name" value="DNA_glycosylase"/>
</dbReference>
<evidence type="ECO:0000313" key="2">
    <source>
        <dbReference type="Proteomes" id="UP000544090"/>
    </source>
</evidence>
<dbReference type="GO" id="GO:0006281">
    <property type="term" value="P:DNA repair"/>
    <property type="evidence" value="ECO:0007669"/>
    <property type="project" value="InterPro"/>
</dbReference>
<dbReference type="AlphaFoldDB" id="A0A7X6K6Y8"/>
<accession>A0A7X6K6Y8</accession>
<dbReference type="SUPFAM" id="SSF48150">
    <property type="entry name" value="DNA-glycosylase"/>
    <property type="match status" value="1"/>
</dbReference>
<organism evidence="1 2">
    <name type="scientific">Arthrobacter mobilis</name>
    <dbReference type="NCBI Taxonomy" id="2724944"/>
    <lineage>
        <taxon>Bacteria</taxon>
        <taxon>Bacillati</taxon>
        <taxon>Actinomycetota</taxon>
        <taxon>Actinomycetes</taxon>
        <taxon>Micrococcales</taxon>
        <taxon>Micrococcaceae</taxon>
        <taxon>Arthrobacter</taxon>
    </lineage>
</organism>
<protein>
    <submittedName>
        <fullName evidence="1">Uncharacterized protein</fullName>
    </submittedName>
</protein>
<reference evidence="1 2" key="1">
    <citation type="submission" date="2020-04" db="EMBL/GenBank/DDBJ databases">
        <title>Arthrobacter sp. nov.</title>
        <authorList>
            <person name="Liu S."/>
        </authorList>
    </citation>
    <scope>NUCLEOTIDE SEQUENCE [LARGE SCALE GENOMIC DNA]</scope>
    <source>
        <strain evidence="1 2">E918</strain>
    </source>
</reference>
<dbReference type="RefSeq" id="WP_168487873.1">
    <property type="nucleotide sequence ID" value="NZ_JAAZSQ010000018.1"/>
</dbReference>
<name>A0A7X6K6Y8_9MICC</name>
<gene>
    <name evidence="1" type="ORF">HGG74_15715</name>
</gene>
<dbReference type="Proteomes" id="UP000544090">
    <property type="component" value="Unassembled WGS sequence"/>
</dbReference>
<evidence type="ECO:0000313" key="1">
    <source>
        <dbReference type="EMBL" id="NKX55958.1"/>
    </source>
</evidence>
<proteinExistence type="predicted"/>
<dbReference type="EMBL" id="JAAZSQ010000018">
    <property type="protein sequence ID" value="NKX55958.1"/>
    <property type="molecule type" value="Genomic_DNA"/>
</dbReference>
<keyword evidence="2" id="KW-1185">Reference proteome</keyword>